<keyword evidence="2" id="KW-1185">Reference proteome</keyword>
<dbReference type="EMBL" id="MU155137">
    <property type="protein sequence ID" value="KAF9485217.1"/>
    <property type="molecule type" value="Genomic_DNA"/>
</dbReference>
<evidence type="ECO:0000313" key="2">
    <source>
        <dbReference type="Proteomes" id="UP000807469"/>
    </source>
</evidence>
<dbReference type="AlphaFoldDB" id="A0A9P5ZBL7"/>
<organism evidence="1 2">
    <name type="scientific">Pholiota conissans</name>
    <dbReference type="NCBI Taxonomy" id="109636"/>
    <lineage>
        <taxon>Eukaryota</taxon>
        <taxon>Fungi</taxon>
        <taxon>Dikarya</taxon>
        <taxon>Basidiomycota</taxon>
        <taxon>Agaricomycotina</taxon>
        <taxon>Agaricomycetes</taxon>
        <taxon>Agaricomycetidae</taxon>
        <taxon>Agaricales</taxon>
        <taxon>Agaricineae</taxon>
        <taxon>Strophariaceae</taxon>
        <taxon>Pholiota</taxon>
    </lineage>
</organism>
<comment type="caution">
    <text evidence="1">The sequence shown here is derived from an EMBL/GenBank/DDBJ whole genome shotgun (WGS) entry which is preliminary data.</text>
</comment>
<gene>
    <name evidence="1" type="ORF">BDN70DRAFT_927752</name>
</gene>
<name>A0A9P5ZBL7_9AGAR</name>
<evidence type="ECO:0000313" key="1">
    <source>
        <dbReference type="EMBL" id="KAF9485217.1"/>
    </source>
</evidence>
<dbReference type="OrthoDB" id="2104739at2759"/>
<evidence type="ECO:0008006" key="3">
    <source>
        <dbReference type="Google" id="ProtNLM"/>
    </source>
</evidence>
<reference evidence="1" key="1">
    <citation type="submission" date="2020-11" db="EMBL/GenBank/DDBJ databases">
        <authorList>
            <consortium name="DOE Joint Genome Institute"/>
            <person name="Ahrendt S."/>
            <person name="Riley R."/>
            <person name="Andreopoulos W."/>
            <person name="Labutti K."/>
            <person name="Pangilinan J."/>
            <person name="Ruiz-Duenas F.J."/>
            <person name="Barrasa J.M."/>
            <person name="Sanchez-Garcia M."/>
            <person name="Camarero S."/>
            <person name="Miyauchi S."/>
            <person name="Serrano A."/>
            <person name="Linde D."/>
            <person name="Babiker R."/>
            <person name="Drula E."/>
            <person name="Ayuso-Fernandez I."/>
            <person name="Pacheco R."/>
            <person name="Padilla G."/>
            <person name="Ferreira P."/>
            <person name="Barriuso J."/>
            <person name="Kellner H."/>
            <person name="Castanera R."/>
            <person name="Alfaro M."/>
            <person name="Ramirez L."/>
            <person name="Pisabarro A.G."/>
            <person name="Kuo A."/>
            <person name="Tritt A."/>
            <person name="Lipzen A."/>
            <person name="He G."/>
            <person name="Yan M."/>
            <person name="Ng V."/>
            <person name="Cullen D."/>
            <person name="Martin F."/>
            <person name="Rosso M.-N."/>
            <person name="Henrissat B."/>
            <person name="Hibbett D."/>
            <person name="Martinez A.T."/>
            <person name="Grigoriev I.V."/>
        </authorList>
    </citation>
    <scope>NUCLEOTIDE SEQUENCE</scope>
    <source>
        <strain evidence="1">CIRM-BRFM 674</strain>
    </source>
</reference>
<protein>
    <recommendedName>
        <fullName evidence="3">HNH nuclease domain-containing protein</fullName>
    </recommendedName>
</protein>
<accession>A0A9P5ZBL7</accession>
<proteinExistence type="predicted"/>
<sequence>MQLLSTARPRPGVCSQLNVQRSTFNFGFILDVAEHNIMLMSSLPGIANLDAISDSATCSAYSKILELGAFVLTDSKPKNLVYARLLGCLIFYAPSSDARLAIALEVLSCKDNEALLLSGKIYCDYYIYACKRIPVHIALDRPGQLLTVKKRKCRTPSFTSWLSCDGFIARAGVEMPVEEPRTHREAKRNALIRDGYLCVVSGYYDSFCVDNNVELQKIVDAELQAVTETNCTHIFSESTHVARANHKFSSVWTIMDQFGYPNIRSNLKGTRIHRLQNVLTLSVEMRAKFNSLKLWFEAIDKPNTYIVAAPHKRYLFPYFERIVTFTTPDENRLPLPSPEYLEIHASCAKAAHFSGAGAYIDNIIDEAEDTATLAEDSAFAEVLEYSLLQ</sequence>
<dbReference type="Proteomes" id="UP000807469">
    <property type="component" value="Unassembled WGS sequence"/>
</dbReference>